<accession>A0A6J5N577</accession>
<evidence type="ECO:0000256" key="1">
    <source>
        <dbReference type="SAM" id="MobiDB-lite"/>
    </source>
</evidence>
<feature type="compositionally biased region" description="Acidic residues" evidence="1">
    <location>
        <begin position="1"/>
        <end position="12"/>
    </location>
</feature>
<evidence type="ECO:0000313" key="2">
    <source>
        <dbReference type="EMBL" id="CAB4152486.1"/>
    </source>
</evidence>
<reference evidence="2" key="1">
    <citation type="submission" date="2020-04" db="EMBL/GenBank/DDBJ databases">
        <authorList>
            <person name="Chiriac C."/>
            <person name="Salcher M."/>
            <person name="Ghai R."/>
            <person name="Kavagutti S V."/>
        </authorList>
    </citation>
    <scope>NUCLEOTIDE SEQUENCE</scope>
</reference>
<dbReference type="EMBL" id="LR796577">
    <property type="protein sequence ID" value="CAB4152486.1"/>
    <property type="molecule type" value="Genomic_DNA"/>
</dbReference>
<protein>
    <submittedName>
        <fullName evidence="2">Uncharacterized protein</fullName>
    </submittedName>
</protein>
<organism evidence="2">
    <name type="scientific">uncultured Caudovirales phage</name>
    <dbReference type="NCBI Taxonomy" id="2100421"/>
    <lineage>
        <taxon>Viruses</taxon>
        <taxon>Duplodnaviria</taxon>
        <taxon>Heunggongvirae</taxon>
        <taxon>Uroviricota</taxon>
        <taxon>Caudoviricetes</taxon>
        <taxon>Peduoviridae</taxon>
        <taxon>Maltschvirus</taxon>
        <taxon>Maltschvirus maltsch</taxon>
    </lineage>
</organism>
<sequence length="204" mass="23342">MSSTEPESEGIDTTEVGNDPLSGSDRVVIQGFPLLPLIPARLTLPFSVHYPKERYAARVQADPTGAQAWQLQALDLLVFIARVSTERSIPVRRVRIHMHHAGDHPEHYQALCDFDRRELRFCDLSRDSALHELAHLWSGHDHSRKWARHYLTLCRLYEVRSADLLAEVEDYPVLREVLEAMARRDRRRVGLHTTPAENDPPEGS</sequence>
<proteinExistence type="predicted"/>
<feature type="region of interest" description="Disordered" evidence="1">
    <location>
        <begin position="1"/>
        <end position="22"/>
    </location>
</feature>
<gene>
    <name evidence="2" type="ORF">UFOVP613_17</name>
</gene>
<name>A0A6J5N577_9CAUD</name>